<feature type="domain" description="Amidohydrolase 3" evidence="1">
    <location>
        <begin position="81"/>
        <end position="566"/>
    </location>
</feature>
<dbReference type="PANTHER" id="PTHR22642">
    <property type="entry name" value="IMIDAZOLONEPROPIONASE"/>
    <property type="match status" value="1"/>
</dbReference>
<dbReference type="SUPFAM" id="SSF51338">
    <property type="entry name" value="Composite domain of metallo-dependent hydrolases"/>
    <property type="match status" value="1"/>
</dbReference>
<dbReference type="AlphaFoldDB" id="A0A6A6WA52"/>
<evidence type="ECO:0000313" key="3">
    <source>
        <dbReference type="Proteomes" id="UP000799437"/>
    </source>
</evidence>
<dbReference type="Gene3D" id="3.10.310.70">
    <property type="match status" value="1"/>
</dbReference>
<reference evidence="2" key="1">
    <citation type="journal article" date="2020" name="Stud. Mycol.">
        <title>101 Dothideomycetes genomes: a test case for predicting lifestyles and emergence of pathogens.</title>
        <authorList>
            <person name="Haridas S."/>
            <person name="Albert R."/>
            <person name="Binder M."/>
            <person name="Bloem J."/>
            <person name="Labutti K."/>
            <person name="Salamov A."/>
            <person name="Andreopoulos B."/>
            <person name="Baker S."/>
            <person name="Barry K."/>
            <person name="Bills G."/>
            <person name="Bluhm B."/>
            <person name="Cannon C."/>
            <person name="Castanera R."/>
            <person name="Culley D."/>
            <person name="Daum C."/>
            <person name="Ezra D."/>
            <person name="Gonzalez J."/>
            <person name="Henrissat B."/>
            <person name="Kuo A."/>
            <person name="Liang C."/>
            <person name="Lipzen A."/>
            <person name="Lutzoni F."/>
            <person name="Magnuson J."/>
            <person name="Mondo S."/>
            <person name="Nolan M."/>
            <person name="Ohm R."/>
            <person name="Pangilinan J."/>
            <person name="Park H.-J."/>
            <person name="Ramirez L."/>
            <person name="Alfaro M."/>
            <person name="Sun H."/>
            <person name="Tritt A."/>
            <person name="Yoshinaga Y."/>
            <person name="Zwiers L.-H."/>
            <person name="Turgeon B."/>
            <person name="Goodwin S."/>
            <person name="Spatafora J."/>
            <person name="Crous P."/>
            <person name="Grigoriev I."/>
        </authorList>
    </citation>
    <scope>NUCLEOTIDE SEQUENCE</scope>
    <source>
        <strain evidence="2">CBS 121739</strain>
    </source>
</reference>
<protein>
    <submittedName>
        <fullName evidence="2">Amidohydrolase</fullName>
    </submittedName>
</protein>
<dbReference type="Proteomes" id="UP000799437">
    <property type="component" value="Unassembled WGS sequence"/>
</dbReference>
<evidence type="ECO:0000259" key="1">
    <source>
        <dbReference type="Pfam" id="PF07969"/>
    </source>
</evidence>
<dbReference type="CDD" id="cd01300">
    <property type="entry name" value="YtcJ_like"/>
    <property type="match status" value="1"/>
</dbReference>
<sequence length="572" mass="62614">MKQAMAGIRVLALSSVTLIALAFVVEYIRTHYLASHIHCYTSIKTLSDDAPYANCFTLGRNGEFRTVYTDPSPAPETLIDGYVLPGLWDGHGHVMQYGEMLHSVDLFQAEGLQDVRLRVRAYLEMNAGTGSREDWLRGIGWDQAAFGGVMPTAVDLEADPVLSGKYIMLDRIDVHCIWVSQAVLDLLPKPMPEYVEGGEIVREPGLGVFCDNAMDIVRAMWPKPSGQTKKKWVGSAMRSLNELGIVGVHDAGVMPGQLKMYEELAGGEEWTVRVYAMLECAARNTFCADDARTVKKADGMLVAQSVKLFADGALGSWGSAMIEPYSDKPNTSGSLLVNATTLTSVAKSWALHGFQVNIHAIGDLANRLSINAMTAALFEVCPSESLASCQSKRRFRIEHSQIIHPNDQIRMLDIGIIPSIQPTHATSDMAYAEDRLGPQRTSAEAYRMKSLLKTNPILGSDFPVEPANPFEGIFAAVARRSPRTGLGAGGSNDGWHMSEALTIEDALRGFTLSPARGAFMEGKAGVIQKGSFADWIVLDRSFDGLLVDELRQLKVRETWVRGKKVFSRQNAA</sequence>
<keyword evidence="3" id="KW-1185">Reference proteome</keyword>
<dbReference type="SUPFAM" id="SSF51556">
    <property type="entry name" value="Metallo-dependent hydrolases"/>
    <property type="match status" value="1"/>
</dbReference>
<dbReference type="RefSeq" id="XP_033602004.1">
    <property type="nucleotide sequence ID" value="XM_033746734.1"/>
</dbReference>
<proteinExistence type="predicted"/>
<dbReference type="EMBL" id="ML996569">
    <property type="protein sequence ID" value="KAF2759553.1"/>
    <property type="molecule type" value="Genomic_DNA"/>
</dbReference>
<organism evidence="2 3">
    <name type="scientific">Pseudovirgaria hyperparasitica</name>
    <dbReference type="NCBI Taxonomy" id="470096"/>
    <lineage>
        <taxon>Eukaryota</taxon>
        <taxon>Fungi</taxon>
        <taxon>Dikarya</taxon>
        <taxon>Ascomycota</taxon>
        <taxon>Pezizomycotina</taxon>
        <taxon>Dothideomycetes</taxon>
        <taxon>Dothideomycetes incertae sedis</taxon>
        <taxon>Acrospermales</taxon>
        <taxon>Acrospermaceae</taxon>
        <taxon>Pseudovirgaria</taxon>
    </lineage>
</organism>
<dbReference type="InterPro" id="IPR013108">
    <property type="entry name" value="Amidohydro_3"/>
</dbReference>
<dbReference type="InterPro" id="IPR033932">
    <property type="entry name" value="YtcJ-like"/>
</dbReference>
<dbReference type="OrthoDB" id="3501663at2759"/>
<evidence type="ECO:0000313" key="2">
    <source>
        <dbReference type="EMBL" id="KAF2759553.1"/>
    </source>
</evidence>
<gene>
    <name evidence="2" type="ORF">EJ05DRAFT_498763</name>
</gene>
<accession>A0A6A6WA52</accession>
<dbReference type="Gene3D" id="2.30.40.10">
    <property type="entry name" value="Urease, subunit C, domain 1"/>
    <property type="match status" value="1"/>
</dbReference>
<dbReference type="GO" id="GO:0016810">
    <property type="term" value="F:hydrolase activity, acting on carbon-nitrogen (but not peptide) bonds"/>
    <property type="evidence" value="ECO:0007669"/>
    <property type="project" value="InterPro"/>
</dbReference>
<name>A0A6A6WA52_9PEZI</name>
<dbReference type="Gene3D" id="3.20.20.140">
    <property type="entry name" value="Metal-dependent hydrolases"/>
    <property type="match status" value="1"/>
</dbReference>
<dbReference type="GeneID" id="54487788"/>
<dbReference type="PANTHER" id="PTHR22642:SF2">
    <property type="entry name" value="PROTEIN LONG AFTER FAR-RED 3"/>
    <property type="match status" value="1"/>
</dbReference>
<keyword evidence="2" id="KW-0378">Hydrolase</keyword>
<dbReference type="Pfam" id="PF07969">
    <property type="entry name" value="Amidohydro_3"/>
    <property type="match status" value="1"/>
</dbReference>
<dbReference type="InterPro" id="IPR011059">
    <property type="entry name" value="Metal-dep_hydrolase_composite"/>
</dbReference>
<dbReference type="InterPro" id="IPR032466">
    <property type="entry name" value="Metal_Hydrolase"/>
</dbReference>